<dbReference type="Gene3D" id="3.90.79.20">
    <property type="match status" value="1"/>
</dbReference>
<dbReference type="AlphaFoldDB" id="A0A2H1L824"/>
<dbReference type="GO" id="GO:0019677">
    <property type="term" value="P:NAD+ catabolic process"/>
    <property type="evidence" value="ECO:0007669"/>
    <property type="project" value="TreeGrafter"/>
</dbReference>
<dbReference type="InterPro" id="IPR020084">
    <property type="entry name" value="NUDIX_hydrolase_CS"/>
</dbReference>
<dbReference type="Pfam" id="PF00293">
    <property type="entry name" value="NUDIX"/>
    <property type="match status" value="1"/>
</dbReference>
<dbReference type="Proteomes" id="UP000234462">
    <property type="component" value="Unassembled WGS sequence"/>
</dbReference>
<keyword evidence="7" id="KW-0460">Magnesium</keyword>
<evidence type="ECO:0000313" key="13">
    <source>
        <dbReference type="Proteomes" id="UP000234462"/>
    </source>
</evidence>
<dbReference type="GO" id="GO:0035529">
    <property type="term" value="F:NADH pyrophosphatase activity"/>
    <property type="evidence" value="ECO:0007669"/>
    <property type="project" value="TreeGrafter"/>
</dbReference>
<accession>A0A2H1L824</accession>
<protein>
    <recommendedName>
        <fullName evidence="4">NAD(+) diphosphatase</fullName>
        <ecNumber evidence="4">3.6.1.22</ecNumber>
    </recommendedName>
</protein>
<feature type="domain" description="Nudix hydrolase" evidence="11">
    <location>
        <begin position="194"/>
        <end position="322"/>
    </location>
</feature>
<evidence type="ECO:0000259" key="11">
    <source>
        <dbReference type="PROSITE" id="PS51462"/>
    </source>
</evidence>
<gene>
    <name evidence="12" type="ORF">BJEO58_02543</name>
</gene>
<dbReference type="CDD" id="cd03429">
    <property type="entry name" value="NUDIX_NADH_pyrophosphatase_Nudt13"/>
    <property type="match status" value="1"/>
</dbReference>
<dbReference type="GO" id="GO:0046872">
    <property type="term" value="F:metal ion binding"/>
    <property type="evidence" value="ECO:0007669"/>
    <property type="project" value="UniProtKB-KW"/>
</dbReference>
<evidence type="ECO:0000256" key="9">
    <source>
        <dbReference type="ARBA" id="ARBA00023679"/>
    </source>
</evidence>
<keyword evidence="5" id="KW-0479">Metal-binding</keyword>
<evidence type="ECO:0000256" key="4">
    <source>
        <dbReference type="ARBA" id="ARBA00012381"/>
    </source>
</evidence>
<keyword evidence="6 10" id="KW-0378">Hydrolase</keyword>
<dbReference type="InterPro" id="IPR015797">
    <property type="entry name" value="NUDIX_hydrolase-like_dom_sf"/>
</dbReference>
<dbReference type="PANTHER" id="PTHR42904:SF6">
    <property type="entry name" value="NAD-CAPPED RNA HYDROLASE NUDT12"/>
    <property type="match status" value="1"/>
</dbReference>
<organism evidence="12 13">
    <name type="scientific">Brevibacterium jeotgali</name>
    <dbReference type="NCBI Taxonomy" id="1262550"/>
    <lineage>
        <taxon>Bacteria</taxon>
        <taxon>Bacillati</taxon>
        <taxon>Actinomycetota</taxon>
        <taxon>Actinomycetes</taxon>
        <taxon>Micrococcales</taxon>
        <taxon>Brevibacteriaceae</taxon>
        <taxon>Brevibacterium</taxon>
    </lineage>
</organism>
<evidence type="ECO:0000256" key="8">
    <source>
        <dbReference type="ARBA" id="ARBA00023027"/>
    </source>
</evidence>
<comment type="cofactor">
    <cofactor evidence="2">
        <name>Zn(2+)</name>
        <dbReference type="ChEBI" id="CHEBI:29105"/>
    </cofactor>
</comment>
<proteinExistence type="inferred from homology"/>
<evidence type="ECO:0000313" key="12">
    <source>
        <dbReference type="EMBL" id="SMY12935.1"/>
    </source>
</evidence>
<dbReference type="GO" id="GO:0005829">
    <property type="term" value="C:cytosol"/>
    <property type="evidence" value="ECO:0007669"/>
    <property type="project" value="TreeGrafter"/>
</dbReference>
<keyword evidence="13" id="KW-1185">Reference proteome</keyword>
<sequence>MSALLGIVTSMKPLPLLPPASLSRTAIDRNHRLRSAGIDAVWQTGRAHAVVGHRGSVLVSRGGLHLLTRDQVPDEAFLFYLGTDGDGRHFVGAGLLDDGRSAVDTMLSADQARDAEPWLTDPLSGIHSTEPVWANLRDVGEALDDRDVALATSLIALSNWHMTHTHSPRSGASTEMAQSGWVRRDPEAGSEHFPRTDPAVIMAVVHTDATGEEHLLLGSNAMWPADRFSLLAGFVEPGETLESAVIREVDEEAGIAVHSPRYVGSQPWPFPASLMLGFTAEADTLTAAPDDDEITALRWFTRPQLRAAMESGEVTVPTTVSIAGQILFGWLDGGTVPAPR</sequence>
<dbReference type="GO" id="GO:0110153">
    <property type="term" value="F:RNA NAD-cap (NMN-forming) hydrolase activity"/>
    <property type="evidence" value="ECO:0007669"/>
    <property type="project" value="RHEA"/>
</dbReference>
<name>A0A2H1L824_9MICO</name>
<dbReference type="EMBL" id="FXZM01000014">
    <property type="protein sequence ID" value="SMY12935.1"/>
    <property type="molecule type" value="Genomic_DNA"/>
</dbReference>
<evidence type="ECO:0000256" key="3">
    <source>
        <dbReference type="ARBA" id="ARBA00009595"/>
    </source>
</evidence>
<dbReference type="InterPro" id="IPR000086">
    <property type="entry name" value="NUDIX_hydrolase_dom"/>
</dbReference>
<dbReference type="SUPFAM" id="SSF55811">
    <property type="entry name" value="Nudix"/>
    <property type="match status" value="1"/>
</dbReference>
<comment type="catalytic activity">
    <reaction evidence="9">
        <text>a 5'-end NAD(+)-phospho-ribonucleoside in mRNA + H2O = a 5'-end phospho-adenosine-phospho-ribonucleoside in mRNA + beta-nicotinamide D-ribonucleotide + 2 H(+)</text>
        <dbReference type="Rhea" id="RHEA:60876"/>
        <dbReference type="Rhea" id="RHEA-COMP:15698"/>
        <dbReference type="Rhea" id="RHEA-COMP:15719"/>
        <dbReference type="ChEBI" id="CHEBI:14649"/>
        <dbReference type="ChEBI" id="CHEBI:15377"/>
        <dbReference type="ChEBI" id="CHEBI:15378"/>
        <dbReference type="ChEBI" id="CHEBI:144029"/>
        <dbReference type="ChEBI" id="CHEBI:144051"/>
    </reaction>
    <physiologicalReaction direction="left-to-right" evidence="9">
        <dbReference type="Rhea" id="RHEA:60877"/>
    </physiologicalReaction>
</comment>
<reference evidence="13" key="1">
    <citation type="submission" date="2017-03" db="EMBL/GenBank/DDBJ databases">
        <authorList>
            <person name="Monnet C."/>
        </authorList>
    </citation>
    <scope>NUCLEOTIDE SEQUENCE [LARGE SCALE GENOMIC DNA]</scope>
    <source>
        <strain evidence="13">SJ5-8</strain>
    </source>
</reference>
<comment type="similarity">
    <text evidence="3">Belongs to the Nudix hydrolase family. NudC subfamily.</text>
</comment>
<dbReference type="PANTHER" id="PTHR42904">
    <property type="entry name" value="NUDIX HYDROLASE, NUDC SUBFAMILY"/>
    <property type="match status" value="1"/>
</dbReference>
<dbReference type="PROSITE" id="PS00893">
    <property type="entry name" value="NUDIX_BOX"/>
    <property type="match status" value="1"/>
</dbReference>
<comment type="cofactor">
    <cofactor evidence="1">
        <name>Mg(2+)</name>
        <dbReference type="ChEBI" id="CHEBI:18420"/>
    </cofactor>
</comment>
<evidence type="ECO:0000256" key="6">
    <source>
        <dbReference type="ARBA" id="ARBA00022801"/>
    </source>
</evidence>
<dbReference type="InterPro" id="IPR050241">
    <property type="entry name" value="NAD-cap_RNA_hydrolase_NudC"/>
</dbReference>
<evidence type="ECO:0000256" key="2">
    <source>
        <dbReference type="ARBA" id="ARBA00001947"/>
    </source>
</evidence>
<dbReference type="InterPro" id="IPR049734">
    <property type="entry name" value="NudC-like_C"/>
</dbReference>
<evidence type="ECO:0000256" key="10">
    <source>
        <dbReference type="RuleBase" id="RU003476"/>
    </source>
</evidence>
<evidence type="ECO:0000256" key="5">
    <source>
        <dbReference type="ARBA" id="ARBA00022723"/>
    </source>
</evidence>
<evidence type="ECO:0000256" key="7">
    <source>
        <dbReference type="ARBA" id="ARBA00022842"/>
    </source>
</evidence>
<evidence type="ECO:0000256" key="1">
    <source>
        <dbReference type="ARBA" id="ARBA00001946"/>
    </source>
</evidence>
<dbReference type="EC" id="3.6.1.22" evidence="4"/>
<dbReference type="PROSITE" id="PS51462">
    <property type="entry name" value="NUDIX"/>
    <property type="match status" value="1"/>
</dbReference>
<dbReference type="InterPro" id="IPR020476">
    <property type="entry name" value="Nudix_hydrolase"/>
</dbReference>
<dbReference type="GO" id="GO:0006742">
    <property type="term" value="P:NADP+ catabolic process"/>
    <property type="evidence" value="ECO:0007669"/>
    <property type="project" value="TreeGrafter"/>
</dbReference>
<dbReference type="Gene3D" id="3.90.79.10">
    <property type="entry name" value="Nucleoside Triphosphate Pyrophosphohydrolase"/>
    <property type="match status" value="1"/>
</dbReference>
<keyword evidence="8" id="KW-0520">NAD</keyword>
<dbReference type="NCBIfam" id="NF001299">
    <property type="entry name" value="PRK00241.1"/>
    <property type="match status" value="1"/>
</dbReference>
<dbReference type="PRINTS" id="PR00502">
    <property type="entry name" value="NUDIXFAMILY"/>
</dbReference>